<name>A0A0A9ABT3_ARUDO</name>
<dbReference type="EMBL" id="GBRH01250487">
    <property type="protein sequence ID" value="JAD47408.1"/>
    <property type="molecule type" value="Transcribed_RNA"/>
</dbReference>
<reference evidence="1" key="2">
    <citation type="journal article" date="2015" name="Data Brief">
        <title>Shoot transcriptome of the giant reed, Arundo donax.</title>
        <authorList>
            <person name="Barrero R.A."/>
            <person name="Guerrero F.D."/>
            <person name="Moolhuijzen P."/>
            <person name="Goolsby J.A."/>
            <person name="Tidwell J."/>
            <person name="Bellgard S.E."/>
            <person name="Bellgard M.I."/>
        </authorList>
    </citation>
    <scope>NUCLEOTIDE SEQUENCE</scope>
    <source>
        <tissue evidence="1">Shoot tissue taken approximately 20 cm above the soil surface</tissue>
    </source>
</reference>
<accession>A0A0A9ABT3</accession>
<proteinExistence type="predicted"/>
<organism evidence="1">
    <name type="scientific">Arundo donax</name>
    <name type="common">Giant reed</name>
    <name type="synonym">Donax arundinaceus</name>
    <dbReference type="NCBI Taxonomy" id="35708"/>
    <lineage>
        <taxon>Eukaryota</taxon>
        <taxon>Viridiplantae</taxon>
        <taxon>Streptophyta</taxon>
        <taxon>Embryophyta</taxon>
        <taxon>Tracheophyta</taxon>
        <taxon>Spermatophyta</taxon>
        <taxon>Magnoliopsida</taxon>
        <taxon>Liliopsida</taxon>
        <taxon>Poales</taxon>
        <taxon>Poaceae</taxon>
        <taxon>PACMAD clade</taxon>
        <taxon>Arundinoideae</taxon>
        <taxon>Arundineae</taxon>
        <taxon>Arundo</taxon>
    </lineage>
</organism>
<reference evidence="1" key="1">
    <citation type="submission" date="2014-09" db="EMBL/GenBank/DDBJ databases">
        <authorList>
            <person name="Magalhaes I.L.F."/>
            <person name="Oliveira U."/>
            <person name="Santos F.R."/>
            <person name="Vidigal T.H.D.A."/>
            <person name="Brescovit A.D."/>
            <person name="Santos A.J."/>
        </authorList>
    </citation>
    <scope>NUCLEOTIDE SEQUENCE</scope>
    <source>
        <tissue evidence="1">Shoot tissue taken approximately 20 cm above the soil surface</tissue>
    </source>
</reference>
<sequence>MFLGRSKPRFLWECFGSLSAVFVVGFQPLWLL</sequence>
<protein>
    <submittedName>
        <fullName evidence="1">Uncharacterized protein</fullName>
    </submittedName>
</protein>
<dbReference type="AlphaFoldDB" id="A0A0A9ABT3"/>
<evidence type="ECO:0000313" key="1">
    <source>
        <dbReference type="EMBL" id="JAD47408.1"/>
    </source>
</evidence>